<dbReference type="AlphaFoldDB" id="A0A9W6FHJ3"/>
<reference evidence="1" key="2">
    <citation type="submission" date="2022-11" db="EMBL/GenBank/DDBJ databases">
        <title>Draft genome sequence of Sellimonas catena strain 18CBH55.</title>
        <authorList>
            <person name="Hisatomi A."/>
            <person name="Ohkuma M."/>
            <person name="Sakamoto M."/>
        </authorList>
    </citation>
    <scope>NUCLEOTIDE SEQUENCE</scope>
    <source>
        <strain evidence="1">18CBH55</strain>
    </source>
</reference>
<evidence type="ECO:0000313" key="2">
    <source>
        <dbReference type="Proteomes" id="UP001145094"/>
    </source>
</evidence>
<reference evidence="1" key="3">
    <citation type="journal article" date="2023" name="Int. J. Syst. Evol. Microbiol.">
        <title>Sellimonas catena sp. nov., isolated from human faeces.</title>
        <authorList>
            <person name="Hisatomi A."/>
            <person name="Ohkuma M."/>
            <person name="Sakamoto M."/>
        </authorList>
    </citation>
    <scope>NUCLEOTIDE SEQUENCE</scope>
    <source>
        <strain evidence="1">18CBH55</strain>
    </source>
</reference>
<name>A0A9W6FHJ3_9FIRM</name>
<organism evidence="1 2">
    <name type="scientific">Sellimonas catena</name>
    <dbReference type="NCBI Taxonomy" id="2994035"/>
    <lineage>
        <taxon>Bacteria</taxon>
        <taxon>Bacillati</taxon>
        <taxon>Bacillota</taxon>
        <taxon>Clostridia</taxon>
        <taxon>Lachnospirales</taxon>
        <taxon>Lachnospiraceae</taxon>
        <taxon>Sellimonas</taxon>
    </lineage>
</organism>
<dbReference type="EMBL" id="BSCH01000033">
    <property type="protein sequence ID" value="GLG92030.1"/>
    <property type="molecule type" value="Genomic_DNA"/>
</dbReference>
<accession>A0A9W6FHJ3</accession>
<gene>
    <name evidence="1" type="ORF">Selli2_34570</name>
</gene>
<reference evidence="1" key="1">
    <citation type="submission" date="2022-11" db="EMBL/GenBank/DDBJ databases">
        <title>Draft genome sequence of Sellimonas catena strain 18CBH55.</title>
        <authorList>
            <person name="Atsushi H."/>
            <person name="Moriya O."/>
            <person name="Mitsuo S."/>
        </authorList>
    </citation>
    <scope>NUCLEOTIDE SEQUENCE</scope>
    <source>
        <strain evidence="1">18CBH55</strain>
    </source>
</reference>
<dbReference type="Proteomes" id="UP001145094">
    <property type="component" value="Unassembled WGS sequence"/>
</dbReference>
<comment type="caution">
    <text evidence="1">The sequence shown here is derived from an EMBL/GenBank/DDBJ whole genome shotgun (WGS) entry which is preliminary data.</text>
</comment>
<proteinExistence type="predicted"/>
<dbReference type="RefSeq" id="WP_087211747.1">
    <property type="nucleotide sequence ID" value="NZ_BSCH01000033.1"/>
</dbReference>
<sequence>MSEDRVTLELDKYECGVIFHSLKDKRNQMLKEERSTDAVDDVLLKVIEKMEVPPEKPRRGHRRHEER</sequence>
<evidence type="ECO:0000313" key="1">
    <source>
        <dbReference type="EMBL" id="GLG92030.1"/>
    </source>
</evidence>
<protein>
    <submittedName>
        <fullName evidence="1">Uncharacterized protein</fullName>
    </submittedName>
</protein>